<evidence type="ECO:0000256" key="4">
    <source>
        <dbReference type="SAM" id="MobiDB-lite"/>
    </source>
</evidence>
<reference evidence="5 6" key="1">
    <citation type="journal article" date="2017" name="Mol. Plant">
        <title>The Genome of Medicinal Plant Macleaya cordata Provides New Insights into Benzylisoquinoline Alkaloids Metabolism.</title>
        <authorList>
            <person name="Liu X."/>
            <person name="Liu Y."/>
            <person name="Huang P."/>
            <person name="Ma Y."/>
            <person name="Qing Z."/>
            <person name="Tang Q."/>
            <person name="Cao H."/>
            <person name="Cheng P."/>
            <person name="Zheng Y."/>
            <person name="Yuan Z."/>
            <person name="Zhou Y."/>
            <person name="Liu J."/>
            <person name="Tang Z."/>
            <person name="Zhuo Y."/>
            <person name="Zhang Y."/>
            <person name="Yu L."/>
            <person name="Huang J."/>
            <person name="Yang P."/>
            <person name="Peng Q."/>
            <person name="Zhang J."/>
            <person name="Jiang W."/>
            <person name="Zhang Z."/>
            <person name="Lin K."/>
            <person name="Ro D.K."/>
            <person name="Chen X."/>
            <person name="Xiong X."/>
            <person name="Shang Y."/>
            <person name="Huang S."/>
            <person name="Zeng J."/>
        </authorList>
    </citation>
    <scope>NUCLEOTIDE SEQUENCE [LARGE SCALE GENOMIC DNA]</scope>
    <source>
        <strain evidence="6">cv. BLH2017</strain>
        <tissue evidence="5">Root</tissue>
    </source>
</reference>
<dbReference type="FunCoup" id="A0A200Q372">
    <property type="interactions" value="477"/>
</dbReference>
<dbReference type="OrthoDB" id="4585693at2759"/>
<dbReference type="STRING" id="56857.A0A200Q372"/>
<evidence type="ECO:0000256" key="3">
    <source>
        <dbReference type="SAM" id="Coils"/>
    </source>
</evidence>
<dbReference type="OMA" id="SHAMMEL"/>
<accession>A0A200Q372</accession>
<evidence type="ECO:0000313" key="5">
    <source>
        <dbReference type="EMBL" id="OVA04909.1"/>
    </source>
</evidence>
<proteinExistence type="inferred from homology"/>
<evidence type="ECO:0000256" key="1">
    <source>
        <dbReference type="ARBA" id="ARBA00005485"/>
    </source>
</evidence>
<dbReference type="GO" id="GO:0009904">
    <property type="term" value="P:chloroplast accumulation movement"/>
    <property type="evidence" value="ECO:0007669"/>
    <property type="project" value="TreeGrafter"/>
</dbReference>
<dbReference type="Proteomes" id="UP000195402">
    <property type="component" value="Unassembled WGS sequence"/>
</dbReference>
<evidence type="ECO:0000256" key="2">
    <source>
        <dbReference type="ARBA" id="ARBA00023054"/>
    </source>
</evidence>
<dbReference type="GO" id="GO:0005829">
    <property type="term" value="C:cytosol"/>
    <property type="evidence" value="ECO:0007669"/>
    <property type="project" value="TreeGrafter"/>
</dbReference>
<gene>
    <name evidence="5" type="ORF">BVC80_8873g13</name>
</gene>
<evidence type="ECO:0000313" key="6">
    <source>
        <dbReference type="Proteomes" id="UP000195402"/>
    </source>
</evidence>
<protein>
    <recommendedName>
        <fullName evidence="7">WEB family</fullName>
    </recommendedName>
</protein>
<dbReference type="InParanoid" id="A0A200Q372"/>
<dbReference type="PANTHER" id="PTHR32054:SF9">
    <property type="entry name" value="OS04G0116200 PROTEIN"/>
    <property type="match status" value="1"/>
</dbReference>
<dbReference type="AlphaFoldDB" id="A0A200Q372"/>
<comment type="similarity">
    <text evidence="1">Belongs to the WEB family.</text>
</comment>
<name>A0A200Q372_MACCD</name>
<dbReference type="PANTHER" id="PTHR32054">
    <property type="entry name" value="HEAVY CHAIN, PUTATIVE, EXPRESSED-RELATED-RELATED"/>
    <property type="match status" value="1"/>
</dbReference>
<feature type="coiled-coil region" evidence="3">
    <location>
        <begin position="58"/>
        <end position="148"/>
    </location>
</feature>
<dbReference type="GO" id="GO:0009903">
    <property type="term" value="P:chloroplast avoidance movement"/>
    <property type="evidence" value="ECO:0007669"/>
    <property type="project" value="TreeGrafter"/>
</dbReference>
<keyword evidence="6" id="KW-1185">Reference proteome</keyword>
<feature type="region of interest" description="Disordered" evidence="4">
    <location>
        <begin position="176"/>
        <end position="196"/>
    </location>
</feature>
<comment type="caution">
    <text evidence="5">The sequence shown here is derived from an EMBL/GenBank/DDBJ whole genome shotgun (WGS) entry which is preliminary data.</text>
</comment>
<organism evidence="5 6">
    <name type="scientific">Macleaya cordata</name>
    <name type="common">Five-seeded plume-poppy</name>
    <name type="synonym">Bocconia cordata</name>
    <dbReference type="NCBI Taxonomy" id="56857"/>
    <lineage>
        <taxon>Eukaryota</taxon>
        <taxon>Viridiplantae</taxon>
        <taxon>Streptophyta</taxon>
        <taxon>Embryophyta</taxon>
        <taxon>Tracheophyta</taxon>
        <taxon>Spermatophyta</taxon>
        <taxon>Magnoliopsida</taxon>
        <taxon>Ranunculales</taxon>
        <taxon>Papaveraceae</taxon>
        <taxon>Papaveroideae</taxon>
        <taxon>Macleaya</taxon>
    </lineage>
</organism>
<sequence>MDSEEGMFVMKRAEIDTSAPFRSVKEAVMLFGERVLAGEVYANKLKEIREKDHGPSKLGTVTSELEETKQSLQKAREEGILMANCLTSLQQELEQTKKELQKLKVRDYDHQFEKQKIESEEIKDIKFIEKATSTEVDYARKVNEYEEDKEDGLILEFQKKRYVKFASPPSLAQVMSPEEEGNNEVLKRHPSLKKKKKKPLIPLIGGIFSKKKVNQQVPLPKTRAL</sequence>
<keyword evidence="2 3" id="KW-0175">Coiled coil</keyword>
<evidence type="ECO:0008006" key="7">
    <source>
        <dbReference type="Google" id="ProtNLM"/>
    </source>
</evidence>
<dbReference type="EMBL" id="MVGT01003199">
    <property type="protein sequence ID" value="OVA04909.1"/>
    <property type="molecule type" value="Genomic_DNA"/>
</dbReference>